<evidence type="ECO:0000256" key="8">
    <source>
        <dbReference type="ARBA" id="ARBA00037998"/>
    </source>
</evidence>
<sequence length="287" mass="29544">MLTIWSGLAVGAIYVLVAIGFNIMFVASDTFNFAQPQYLMLGTFVSYTIVVSLGLPLVVALVVGGVVGFAVGVLEDWIAIRPLSGTGVHGELVTTVGWSVIMQGCVLLLWGSAPHRVPGAGSDSVLTLLGGRLSVNDVVLIALAVGLSFGTHYWFTHSKLGIAGLAASEDRQAAMIRGINVNRLSTGACAVAGALLGSLGAVVGPKTFAVFTLGSILVLKAFVALAVGGFGSFKGALIGGFAVGVVEALVGRYLGTEFANLAVFGVLIGVLLLRPQGLFGQRRERVV</sequence>
<dbReference type="InterPro" id="IPR001851">
    <property type="entry name" value="ABC_transp_permease"/>
</dbReference>
<dbReference type="PANTHER" id="PTHR11795">
    <property type="entry name" value="BRANCHED-CHAIN AMINO ACID TRANSPORT SYSTEM PERMEASE PROTEIN LIVH"/>
    <property type="match status" value="1"/>
</dbReference>
<keyword evidence="4 9" id="KW-0812">Transmembrane</keyword>
<dbReference type="RefSeq" id="WP_326835036.1">
    <property type="nucleotide sequence ID" value="NZ_CP142149.1"/>
</dbReference>
<evidence type="ECO:0000256" key="9">
    <source>
        <dbReference type="SAM" id="Phobius"/>
    </source>
</evidence>
<comment type="similarity">
    <text evidence="8">Belongs to the binding-protein-dependent transport system permease family. LivHM subfamily.</text>
</comment>
<feature type="transmembrane region" description="Helical" evidence="9">
    <location>
        <begin position="133"/>
        <end position="155"/>
    </location>
</feature>
<evidence type="ECO:0000313" key="10">
    <source>
        <dbReference type="EMBL" id="WSE32228.1"/>
    </source>
</evidence>
<evidence type="ECO:0000256" key="6">
    <source>
        <dbReference type="ARBA" id="ARBA00022989"/>
    </source>
</evidence>
<feature type="transmembrane region" description="Helical" evidence="9">
    <location>
        <begin position="235"/>
        <end position="255"/>
    </location>
</feature>
<keyword evidence="5" id="KW-0029">Amino-acid transport</keyword>
<evidence type="ECO:0000256" key="1">
    <source>
        <dbReference type="ARBA" id="ARBA00004651"/>
    </source>
</evidence>
<feature type="transmembrane region" description="Helical" evidence="9">
    <location>
        <begin position="261"/>
        <end position="279"/>
    </location>
</feature>
<evidence type="ECO:0000256" key="7">
    <source>
        <dbReference type="ARBA" id="ARBA00023136"/>
    </source>
</evidence>
<dbReference type="PANTHER" id="PTHR11795:SF451">
    <property type="entry name" value="ABC TRANSPORTER PERMEASE PROTEIN"/>
    <property type="match status" value="1"/>
</dbReference>
<evidence type="ECO:0000256" key="5">
    <source>
        <dbReference type="ARBA" id="ARBA00022970"/>
    </source>
</evidence>
<dbReference type="EMBL" id="CP142149">
    <property type="protein sequence ID" value="WSE32228.1"/>
    <property type="molecule type" value="Genomic_DNA"/>
</dbReference>
<dbReference type="Proteomes" id="UP001330812">
    <property type="component" value="Chromosome"/>
</dbReference>
<name>A0ABZ1IEV9_9PSEU</name>
<accession>A0ABZ1IEV9</accession>
<comment type="subcellular location">
    <subcellularLocation>
        <location evidence="1">Cell membrane</location>
        <topology evidence="1">Multi-pass membrane protein</topology>
    </subcellularLocation>
</comment>
<dbReference type="CDD" id="cd06582">
    <property type="entry name" value="TM_PBP1_LivH_like"/>
    <property type="match status" value="1"/>
</dbReference>
<keyword evidence="2" id="KW-0813">Transport</keyword>
<proteinExistence type="inferred from homology"/>
<dbReference type="InterPro" id="IPR052157">
    <property type="entry name" value="BCAA_transport_permease"/>
</dbReference>
<feature type="transmembrane region" description="Helical" evidence="9">
    <location>
        <begin position="7"/>
        <end position="27"/>
    </location>
</feature>
<evidence type="ECO:0000313" key="11">
    <source>
        <dbReference type="Proteomes" id="UP001330812"/>
    </source>
</evidence>
<evidence type="ECO:0000256" key="3">
    <source>
        <dbReference type="ARBA" id="ARBA00022475"/>
    </source>
</evidence>
<keyword evidence="7 9" id="KW-0472">Membrane</keyword>
<feature type="transmembrane region" description="Helical" evidence="9">
    <location>
        <begin position="47"/>
        <end position="71"/>
    </location>
</feature>
<evidence type="ECO:0000256" key="4">
    <source>
        <dbReference type="ARBA" id="ARBA00022692"/>
    </source>
</evidence>
<keyword evidence="11" id="KW-1185">Reference proteome</keyword>
<dbReference type="Pfam" id="PF02653">
    <property type="entry name" value="BPD_transp_2"/>
    <property type="match status" value="1"/>
</dbReference>
<reference evidence="10 11" key="1">
    <citation type="journal article" date="2015" name="Int. J. Syst. Evol. Microbiol.">
        <title>Amycolatopsis rhabdoformis sp. nov., an actinomycete isolated from a tropical forest soil.</title>
        <authorList>
            <person name="Souza W.R."/>
            <person name="Silva R.E."/>
            <person name="Goodfellow M."/>
            <person name="Busarakam K."/>
            <person name="Figueiro F.S."/>
            <person name="Ferreira D."/>
            <person name="Rodrigues-Filho E."/>
            <person name="Moraes L.A.B."/>
            <person name="Zucchi T.D."/>
        </authorList>
    </citation>
    <scope>NUCLEOTIDE SEQUENCE [LARGE SCALE GENOMIC DNA]</scope>
    <source>
        <strain evidence="10 11">NCIMB 14900</strain>
    </source>
</reference>
<feature type="transmembrane region" description="Helical" evidence="9">
    <location>
        <begin position="181"/>
        <end position="202"/>
    </location>
</feature>
<evidence type="ECO:0000256" key="2">
    <source>
        <dbReference type="ARBA" id="ARBA00022448"/>
    </source>
</evidence>
<organism evidence="10 11">
    <name type="scientific">Amycolatopsis rhabdoformis</name>
    <dbReference type="NCBI Taxonomy" id="1448059"/>
    <lineage>
        <taxon>Bacteria</taxon>
        <taxon>Bacillati</taxon>
        <taxon>Actinomycetota</taxon>
        <taxon>Actinomycetes</taxon>
        <taxon>Pseudonocardiales</taxon>
        <taxon>Pseudonocardiaceae</taxon>
        <taxon>Amycolatopsis</taxon>
    </lineage>
</organism>
<keyword evidence="3" id="KW-1003">Cell membrane</keyword>
<keyword evidence="6 9" id="KW-1133">Transmembrane helix</keyword>
<feature type="transmembrane region" description="Helical" evidence="9">
    <location>
        <begin position="92"/>
        <end position="113"/>
    </location>
</feature>
<feature type="transmembrane region" description="Helical" evidence="9">
    <location>
        <begin position="208"/>
        <end position="228"/>
    </location>
</feature>
<gene>
    <name evidence="10" type="ORF">VSH64_08915</name>
</gene>
<protein>
    <submittedName>
        <fullName evidence="10">Branched-chain amino acid ABC transporter permease</fullName>
    </submittedName>
</protein>